<dbReference type="AlphaFoldDB" id="A3LVK3"/>
<name>A3LVK3_PICST</name>
<dbReference type="GeneID" id="4839421"/>
<dbReference type="EMBL" id="CP000499">
    <property type="protein sequence ID" value="ABN66794.2"/>
    <property type="molecule type" value="Genomic_DNA"/>
</dbReference>
<feature type="compositionally biased region" description="Basic and acidic residues" evidence="1">
    <location>
        <begin position="76"/>
        <end position="88"/>
    </location>
</feature>
<organism evidence="2 3">
    <name type="scientific">Scheffersomyces stipitis (strain ATCC 58785 / CBS 6054 / NBRC 10063 / NRRL Y-11545)</name>
    <name type="common">Yeast</name>
    <name type="synonym">Pichia stipitis</name>
    <dbReference type="NCBI Taxonomy" id="322104"/>
    <lineage>
        <taxon>Eukaryota</taxon>
        <taxon>Fungi</taxon>
        <taxon>Dikarya</taxon>
        <taxon>Ascomycota</taxon>
        <taxon>Saccharomycotina</taxon>
        <taxon>Pichiomycetes</taxon>
        <taxon>Debaryomycetaceae</taxon>
        <taxon>Scheffersomyces</taxon>
    </lineage>
</organism>
<dbReference type="InParanoid" id="A3LVK3"/>
<dbReference type="OrthoDB" id="10658582at2759"/>
<gene>
    <name evidence="2" type="ORF">PICST_32155</name>
</gene>
<dbReference type="HOGENOM" id="CLU_1305267_0_0_1"/>
<dbReference type="RefSeq" id="XP_001384823.2">
    <property type="nucleotide sequence ID" value="XM_001384786.1"/>
</dbReference>
<dbReference type="Proteomes" id="UP000002258">
    <property type="component" value="Chromosome 5"/>
</dbReference>
<proteinExistence type="predicted"/>
<dbReference type="KEGG" id="pic:PICST_32155"/>
<evidence type="ECO:0000256" key="1">
    <source>
        <dbReference type="SAM" id="MobiDB-lite"/>
    </source>
</evidence>
<evidence type="ECO:0000313" key="2">
    <source>
        <dbReference type="EMBL" id="ABN66794.2"/>
    </source>
</evidence>
<keyword evidence="3" id="KW-1185">Reference proteome</keyword>
<sequence>MNAESKLIRLFEDLDFAAEPDMFESNKENEIVQDHYGSPIKRKPLIEKYKTMGDVPKVKKWNLRSSDVEPSSSATTEKKNEEDDKHTDSSVIDHTIRELHEVYQATESATSPIETIAQLEKLRQYCSMTTMAIPSVRLESTDRIEVNYCKLLLAYSKLARVLTNKNHEVILANFKQNLLINTLIGSLQSSIESEAAEANHFEDTTFESESF</sequence>
<feature type="compositionally biased region" description="Polar residues" evidence="1">
    <location>
        <begin position="63"/>
        <end position="75"/>
    </location>
</feature>
<evidence type="ECO:0000313" key="3">
    <source>
        <dbReference type="Proteomes" id="UP000002258"/>
    </source>
</evidence>
<protein>
    <submittedName>
        <fullName evidence="2">Uncharacterized protein</fullName>
    </submittedName>
</protein>
<feature type="region of interest" description="Disordered" evidence="1">
    <location>
        <begin position="60"/>
        <end position="89"/>
    </location>
</feature>
<reference evidence="2 3" key="1">
    <citation type="journal article" date="2007" name="Nat. Biotechnol.">
        <title>Genome sequence of the lignocellulose-bioconverting and xylose-fermenting yeast Pichia stipitis.</title>
        <authorList>
            <person name="Jeffries T.W."/>
            <person name="Grigoriev I.V."/>
            <person name="Grimwood J."/>
            <person name="Laplaza J.M."/>
            <person name="Aerts A."/>
            <person name="Salamov A."/>
            <person name="Schmutz J."/>
            <person name="Lindquist E."/>
            <person name="Dehal P."/>
            <person name="Shapiro H."/>
            <person name="Jin Y.S."/>
            <person name="Passoth V."/>
            <person name="Richardson P.M."/>
        </authorList>
    </citation>
    <scope>NUCLEOTIDE SEQUENCE [LARGE SCALE GENOMIC DNA]</scope>
    <source>
        <strain evidence="3">ATCC 58785 / CBS 6054 / NBRC 10063 / NRRL Y-11545</strain>
    </source>
</reference>
<accession>A3LVK3</accession>